<dbReference type="SUPFAM" id="SSF54695">
    <property type="entry name" value="POZ domain"/>
    <property type="match status" value="1"/>
</dbReference>
<dbReference type="InterPro" id="IPR011333">
    <property type="entry name" value="SKP1/BTB/POZ_sf"/>
</dbReference>
<gene>
    <name evidence="2" type="primary">Tdpoz3</name>
    <name evidence="2" type="ORF">TNIN_66191</name>
</gene>
<dbReference type="Gene3D" id="3.30.710.10">
    <property type="entry name" value="Potassium Channel Kv1.1, Chain A"/>
    <property type="match status" value="1"/>
</dbReference>
<dbReference type="EMBL" id="BMAV01013579">
    <property type="protein sequence ID" value="GFY61333.1"/>
    <property type="molecule type" value="Genomic_DNA"/>
</dbReference>
<name>A0A8X6XYE9_9ARAC</name>
<evidence type="ECO:0000313" key="2">
    <source>
        <dbReference type="EMBL" id="GFY61333.1"/>
    </source>
</evidence>
<comment type="caution">
    <text evidence="2">The sequence shown here is derived from an EMBL/GenBank/DDBJ whole genome shotgun (WGS) entry which is preliminary data.</text>
</comment>
<organism evidence="2 3">
    <name type="scientific">Trichonephila inaurata madagascariensis</name>
    <dbReference type="NCBI Taxonomy" id="2747483"/>
    <lineage>
        <taxon>Eukaryota</taxon>
        <taxon>Metazoa</taxon>
        <taxon>Ecdysozoa</taxon>
        <taxon>Arthropoda</taxon>
        <taxon>Chelicerata</taxon>
        <taxon>Arachnida</taxon>
        <taxon>Araneae</taxon>
        <taxon>Araneomorphae</taxon>
        <taxon>Entelegynae</taxon>
        <taxon>Araneoidea</taxon>
        <taxon>Nephilidae</taxon>
        <taxon>Trichonephila</taxon>
        <taxon>Trichonephila inaurata</taxon>
    </lineage>
</organism>
<dbReference type="AlphaFoldDB" id="A0A8X6XYE9"/>
<accession>A0A8X6XYE9</accession>
<feature type="domain" description="BTB" evidence="1">
    <location>
        <begin position="150"/>
        <end position="216"/>
    </location>
</feature>
<sequence>MSSSDEKLMILEFYLIEHCCEELLSICISYCTPGIKYFRFNSYLLGTNGNKIECSYQEYTNECKEGTKFVLFPAKSKLLEERQIYLPNDVLSLHCECAFSMGIAFEGIEKINRGITSTSLRNRVVESRQVDTSNALRYDLESMYNQKLFSDVKLRTKSESFEAHKGILSARSPVFRAMLTTAKEKRKECDILTDLDAGIMRRMLLYLYTDTLEDLKWESAFKLYVAADKYQILPLKDSCSTFLVSNLTKHNVCKVLVLADMNQDKDLKKIAQDYILKHDQAIFASNEWKLLLDTHTKLVAETMHLKYSNE</sequence>
<dbReference type="PROSITE" id="PS50097">
    <property type="entry name" value="BTB"/>
    <property type="match status" value="1"/>
</dbReference>
<dbReference type="PANTHER" id="PTHR24413">
    <property type="entry name" value="SPECKLE-TYPE POZ PROTEIN"/>
    <property type="match status" value="1"/>
</dbReference>
<dbReference type="Gene3D" id="1.25.40.420">
    <property type="match status" value="1"/>
</dbReference>
<keyword evidence="3" id="KW-1185">Reference proteome</keyword>
<dbReference type="SMART" id="SM00225">
    <property type="entry name" value="BTB"/>
    <property type="match status" value="1"/>
</dbReference>
<reference evidence="2" key="1">
    <citation type="submission" date="2020-08" db="EMBL/GenBank/DDBJ databases">
        <title>Multicomponent nature underlies the extraordinary mechanical properties of spider dragline silk.</title>
        <authorList>
            <person name="Kono N."/>
            <person name="Nakamura H."/>
            <person name="Mori M."/>
            <person name="Yoshida Y."/>
            <person name="Ohtoshi R."/>
            <person name="Malay A.D."/>
            <person name="Moran D.A.P."/>
            <person name="Tomita M."/>
            <person name="Numata K."/>
            <person name="Arakawa K."/>
        </authorList>
    </citation>
    <scope>NUCLEOTIDE SEQUENCE</scope>
</reference>
<evidence type="ECO:0000259" key="1">
    <source>
        <dbReference type="PROSITE" id="PS50097"/>
    </source>
</evidence>
<dbReference type="Pfam" id="PF00651">
    <property type="entry name" value="BTB"/>
    <property type="match status" value="1"/>
</dbReference>
<dbReference type="InterPro" id="IPR000210">
    <property type="entry name" value="BTB/POZ_dom"/>
</dbReference>
<proteinExistence type="predicted"/>
<protein>
    <submittedName>
        <fullName evidence="2">TD and POZ domain-containing protein 3</fullName>
    </submittedName>
</protein>
<dbReference type="Proteomes" id="UP000886998">
    <property type="component" value="Unassembled WGS sequence"/>
</dbReference>
<evidence type="ECO:0000313" key="3">
    <source>
        <dbReference type="Proteomes" id="UP000886998"/>
    </source>
</evidence>
<dbReference type="OrthoDB" id="6359816at2759"/>